<evidence type="ECO:0000256" key="3">
    <source>
        <dbReference type="ARBA" id="ARBA00022741"/>
    </source>
</evidence>
<dbReference type="PIRSF" id="PIRSF000535">
    <property type="entry name" value="1PFK/6PFK/LacC"/>
    <property type="match status" value="1"/>
</dbReference>
<dbReference type="Gene3D" id="3.40.1190.20">
    <property type="match status" value="1"/>
</dbReference>
<keyword evidence="5" id="KW-0067">ATP-binding</keyword>
<reference evidence="8 9" key="1">
    <citation type="submission" date="2024-04" db="EMBL/GenBank/DDBJ databases">
        <title>WGS of bacteria from Torrens River.</title>
        <authorList>
            <person name="Wyrsch E.R."/>
            <person name="Drigo B."/>
        </authorList>
    </citation>
    <scope>NUCLEOTIDE SEQUENCE [LARGE SCALE GENOMIC DNA]</scope>
    <source>
        <strain evidence="8 9">TWI391</strain>
    </source>
</reference>
<evidence type="ECO:0000259" key="7">
    <source>
        <dbReference type="Pfam" id="PF00294"/>
    </source>
</evidence>
<organism evidence="8 9">
    <name type="scientific">Sphingobacterium kitahiroshimense</name>
    <dbReference type="NCBI Taxonomy" id="470446"/>
    <lineage>
        <taxon>Bacteria</taxon>
        <taxon>Pseudomonadati</taxon>
        <taxon>Bacteroidota</taxon>
        <taxon>Sphingobacteriia</taxon>
        <taxon>Sphingobacteriales</taxon>
        <taxon>Sphingobacteriaceae</taxon>
        <taxon>Sphingobacterium</taxon>
    </lineage>
</organism>
<accession>A0ABV0BW28</accession>
<comment type="similarity">
    <text evidence="1">Belongs to the carbohydrate kinase PfkB family.</text>
</comment>
<evidence type="ECO:0000256" key="2">
    <source>
        <dbReference type="ARBA" id="ARBA00022679"/>
    </source>
</evidence>
<feature type="domain" description="Carbohydrate kinase PfkB" evidence="7">
    <location>
        <begin position="14"/>
        <end position="295"/>
    </location>
</feature>
<dbReference type="InterPro" id="IPR029056">
    <property type="entry name" value="Ribokinase-like"/>
</dbReference>
<comment type="caution">
    <text evidence="8">The sequence shown here is derived from an EMBL/GenBank/DDBJ whole genome shotgun (WGS) entry which is preliminary data.</text>
</comment>
<evidence type="ECO:0000256" key="6">
    <source>
        <dbReference type="PIRNR" id="PIRNR000535"/>
    </source>
</evidence>
<dbReference type="PANTHER" id="PTHR46566">
    <property type="entry name" value="1-PHOSPHOFRUCTOKINASE-RELATED"/>
    <property type="match status" value="1"/>
</dbReference>
<dbReference type="Proteomes" id="UP001409291">
    <property type="component" value="Unassembled WGS sequence"/>
</dbReference>
<dbReference type="InterPro" id="IPR011611">
    <property type="entry name" value="PfkB_dom"/>
</dbReference>
<gene>
    <name evidence="8" type="ORF">ABE541_15935</name>
</gene>
<keyword evidence="2 6" id="KW-0808">Transferase</keyword>
<dbReference type="RefSeq" id="WP_346581665.1">
    <property type="nucleotide sequence ID" value="NZ_JBDJNQ010000007.1"/>
</dbReference>
<proteinExistence type="inferred from homology"/>
<evidence type="ECO:0000313" key="8">
    <source>
        <dbReference type="EMBL" id="MEN5378754.1"/>
    </source>
</evidence>
<dbReference type="InterPro" id="IPR017583">
    <property type="entry name" value="Tagatose/fructose_Pkinase"/>
</dbReference>
<dbReference type="EMBL" id="JBDJNQ010000007">
    <property type="protein sequence ID" value="MEN5378754.1"/>
    <property type="molecule type" value="Genomic_DNA"/>
</dbReference>
<name>A0ABV0BW28_9SPHI</name>
<evidence type="ECO:0000256" key="5">
    <source>
        <dbReference type="ARBA" id="ARBA00022840"/>
    </source>
</evidence>
<dbReference type="SUPFAM" id="SSF53613">
    <property type="entry name" value="Ribokinase-like"/>
    <property type="match status" value="1"/>
</dbReference>
<keyword evidence="9" id="KW-1185">Reference proteome</keyword>
<dbReference type="PANTHER" id="PTHR46566:SF2">
    <property type="entry name" value="ATP-DEPENDENT 6-PHOSPHOFRUCTOKINASE ISOZYME 2"/>
    <property type="match status" value="1"/>
</dbReference>
<keyword evidence="4" id="KW-0418">Kinase</keyword>
<evidence type="ECO:0000256" key="4">
    <source>
        <dbReference type="ARBA" id="ARBA00022777"/>
    </source>
</evidence>
<keyword evidence="3" id="KW-0547">Nucleotide-binding</keyword>
<dbReference type="CDD" id="cd01164">
    <property type="entry name" value="FruK_PfkB_like"/>
    <property type="match status" value="1"/>
</dbReference>
<protein>
    <submittedName>
        <fullName evidence="8">1-phosphofructokinase family hexose kinase</fullName>
    </submittedName>
</protein>
<evidence type="ECO:0000313" key="9">
    <source>
        <dbReference type="Proteomes" id="UP001409291"/>
    </source>
</evidence>
<dbReference type="NCBIfam" id="TIGR03168">
    <property type="entry name" value="1-PFK"/>
    <property type="match status" value="1"/>
</dbReference>
<dbReference type="Pfam" id="PF00294">
    <property type="entry name" value="PfkB"/>
    <property type="match status" value="1"/>
</dbReference>
<dbReference type="PROSITE" id="PS00583">
    <property type="entry name" value="PFKB_KINASES_1"/>
    <property type="match status" value="1"/>
</dbReference>
<dbReference type="PROSITE" id="PS00584">
    <property type="entry name" value="PFKB_KINASES_2"/>
    <property type="match status" value="1"/>
</dbReference>
<evidence type="ECO:0000256" key="1">
    <source>
        <dbReference type="ARBA" id="ARBA00010688"/>
    </source>
</evidence>
<sequence>MSKSVLTITLNPCIDKSSTVKGLVPEKKLRCEAPKYEPGGGGINVSRALKRLGIASTTILTSGGRTGKLLEELLQKEELDILPLPVGNETRENFIVVDTLNNQQFRFGFPGQPISEEEQINILRTIESISTFPEITIISGSLPEQVKPDFIKDIIQICKHKNSKVIVDTSGKALEIAVNEGVFLVKPNIGELAALSGKSELTETTMDEAAKNLIQNGKAEIIVVSLGAKGAVLYSEKGKIQQAAPLVKVRSTVGAGDSMVAGMVSVLVNEGNAEEILRMGIACGTATTMAEGTGLFLKEDVDNLYQHLLQKHKGNDK</sequence>
<dbReference type="InterPro" id="IPR002173">
    <property type="entry name" value="Carboh/pur_kinase_PfkB_CS"/>
</dbReference>